<reference evidence="2" key="1">
    <citation type="submission" date="2014-05" db="EMBL/GenBank/DDBJ databases">
        <title>The genome and life-stage specific transcriptomes of Globodera pallida elucidate key aspects of plant parasitism by a cyst nematode.</title>
        <authorList>
            <person name="Cotton J.A."/>
            <person name="Lilley C.J."/>
            <person name="Jones L.M."/>
            <person name="Kikuchi T."/>
            <person name="Reid A.J."/>
            <person name="Thorpe P."/>
            <person name="Tsai I.J."/>
            <person name="Beasley H."/>
            <person name="Blok V."/>
            <person name="Cock P.J.A."/>
            <person name="Van den Akker S.E."/>
            <person name="Holroyd N."/>
            <person name="Hunt M."/>
            <person name="Mantelin S."/>
            <person name="Naghra H."/>
            <person name="Pain A."/>
            <person name="Palomares-Rius J.E."/>
            <person name="Zarowiecki M."/>
            <person name="Berriman M."/>
            <person name="Jones J.T."/>
            <person name="Urwin P.E."/>
        </authorList>
    </citation>
    <scope>NUCLEOTIDE SEQUENCE [LARGE SCALE GENOMIC DNA]</scope>
    <source>
        <strain evidence="2">Lindley</strain>
    </source>
</reference>
<evidence type="ECO:0000313" key="2">
    <source>
        <dbReference type="Proteomes" id="UP000050741"/>
    </source>
</evidence>
<accession>A0A183CEC6</accession>
<organism evidence="2 3">
    <name type="scientific">Globodera pallida</name>
    <name type="common">Potato cyst nematode worm</name>
    <name type="synonym">Heterodera pallida</name>
    <dbReference type="NCBI Taxonomy" id="36090"/>
    <lineage>
        <taxon>Eukaryota</taxon>
        <taxon>Metazoa</taxon>
        <taxon>Ecdysozoa</taxon>
        <taxon>Nematoda</taxon>
        <taxon>Chromadorea</taxon>
        <taxon>Rhabditida</taxon>
        <taxon>Tylenchina</taxon>
        <taxon>Tylenchomorpha</taxon>
        <taxon>Tylenchoidea</taxon>
        <taxon>Heteroderidae</taxon>
        <taxon>Heteroderinae</taxon>
        <taxon>Globodera</taxon>
    </lineage>
</organism>
<proteinExistence type="predicted"/>
<feature type="compositionally biased region" description="Polar residues" evidence="1">
    <location>
        <begin position="1"/>
        <end position="12"/>
    </location>
</feature>
<reference evidence="3" key="2">
    <citation type="submission" date="2016-06" db="UniProtKB">
        <authorList>
            <consortium name="WormBaseParasite"/>
        </authorList>
    </citation>
    <scope>IDENTIFICATION</scope>
</reference>
<evidence type="ECO:0000256" key="1">
    <source>
        <dbReference type="SAM" id="MobiDB-lite"/>
    </source>
</evidence>
<dbReference type="AlphaFoldDB" id="A0A183CEC6"/>
<keyword evidence="2" id="KW-1185">Reference proteome</keyword>
<feature type="region of interest" description="Disordered" evidence="1">
    <location>
        <begin position="1"/>
        <end position="35"/>
    </location>
</feature>
<name>A0A183CEC6_GLOPA</name>
<dbReference type="WBParaSite" id="GPLIN_001123000">
    <property type="protein sequence ID" value="GPLIN_001123000"/>
    <property type="gene ID" value="GPLIN_001123000"/>
</dbReference>
<evidence type="ECO:0000313" key="3">
    <source>
        <dbReference type="WBParaSite" id="GPLIN_001123000"/>
    </source>
</evidence>
<protein>
    <submittedName>
        <fullName evidence="3">Uncharacterized protein</fullName>
    </submittedName>
</protein>
<dbReference type="Proteomes" id="UP000050741">
    <property type="component" value="Unassembled WGS sequence"/>
</dbReference>
<sequence>MIDTSDTLNGQNDEIEENNDKESMADQEEEEQTKADQLENLRENIKQLELELLGIKQLMEELKDIKQYKEQLIAKMEEYQNKQQQTIDALTEKLTVSIDQCSLKHQEHEELLNAHKNLMEEKIGWLNKDQELCGRDVSGQFGAGCFGAISPIT</sequence>